<gene>
    <name evidence="2" type="ORF">H8K36_07545</name>
</gene>
<feature type="compositionally biased region" description="Low complexity" evidence="1">
    <location>
        <begin position="1"/>
        <end position="29"/>
    </location>
</feature>
<evidence type="ECO:0000313" key="3">
    <source>
        <dbReference type="Proteomes" id="UP000627446"/>
    </source>
</evidence>
<dbReference type="AlphaFoldDB" id="A0A923KT57"/>
<dbReference type="EMBL" id="JACOFZ010000001">
    <property type="protein sequence ID" value="MBC3881219.1"/>
    <property type="molecule type" value="Genomic_DNA"/>
</dbReference>
<feature type="compositionally biased region" description="Low complexity" evidence="1">
    <location>
        <begin position="155"/>
        <end position="169"/>
    </location>
</feature>
<evidence type="ECO:0000313" key="2">
    <source>
        <dbReference type="EMBL" id="MBC3881219.1"/>
    </source>
</evidence>
<dbReference type="Proteomes" id="UP000627446">
    <property type="component" value="Unassembled WGS sequence"/>
</dbReference>
<protein>
    <submittedName>
        <fullName evidence="2">Uncharacterized protein</fullName>
    </submittedName>
</protein>
<reference evidence="2" key="1">
    <citation type="submission" date="2020-08" db="EMBL/GenBank/DDBJ databases">
        <title>Novel species isolated from subtropical streams in China.</title>
        <authorList>
            <person name="Lu H."/>
        </authorList>
    </citation>
    <scope>NUCLEOTIDE SEQUENCE</scope>
    <source>
        <strain evidence="2">LX22W</strain>
    </source>
</reference>
<accession>A0A923KT57</accession>
<feature type="region of interest" description="Disordered" evidence="1">
    <location>
        <begin position="1"/>
        <end position="49"/>
    </location>
</feature>
<feature type="region of interest" description="Disordered" evidence="1">
    <location>
        <begin position="65"/>
        <end position="88"/>
    </location>
</feature>
<feature type="region of interest" description="Disordered" evidence="1">
    <location>
        <begin position="109"/>
        <end position="134"/>
    </location>
</feature>
<sequence>MSLSISATNSSSQTAQVSVQSQRQCRSEQNGPAINEGDNARPPRQAGLLGAIANALQDLGANVLSNAESSSDNGGGNVTETATSESGGTNAAQALGEFLQNLMAALQKEGGAGRPHGNRPPPPPPVDGGGGSGIAKDLQKLIAELSGQSNEDGGTSATSDASSTSSTEATVDSAAASTTALSNSFSDLLNALGVSSDNSQQTLQTFLQNILTQVSQNGRQGNFINTSA</sequence>
<keyword evidence="3" id="KW-1185">Reference proteome</keyword>
<proteinExistence type="predicted"/>
<name>A0A923KT57_9BURK</name>
<dbReference type="RefSeq" id="WP_186914271.1">
    <property type="nucleotide sequence ID" value="NZ_JACOFZ010000001.1"/>
</dbReference>
<evidence type="ECO:0000256" key="1">
    <source>
        <dbReference type="SAM" id="MobiDB-lite"/>
    </source>
</evidence>
<organism evidence="2 3">
    <name type="scientific">Undibacterium nitidum</name>
    <dbReference type="NCBI Taxonomy" id="2762298"/>
    <lineage>
        <taxon>Bacteria</taxon>
        <taxon>Pseudomonadati</taxon>
        <taxon>Pseudomonadota</taxon>
        <taxon>Betaproteobacteria</taxon>
        <taxon>Burkholderiales</taxon>
        <taxon>Oxalobacteraceae</taxon>
        <taxon>Undibacterium</taxon>
    </lineage>
</organism>
<feature type="region of interest" description="Disordered" evidence="1">
    <location>
        <begin position="147"/>
        <end position="169"/>
    </location>
</feature>
<comment type="caution">
    <text evidence="2">The sequence shown here is derived from an EMBL/GenBank/DDBJ whole genome shotgun (WGS) entry which is preliminary data.</text>
</comment>